<dbReference type="GO" id="GO:0007021">
    <property type="term" value="P:tubulin complex assembly"/>
    <property type="evidence" value="ECO:0007669"/>
    <property type="project" value="UniProtKB-UniRule"/>
</dbReference>
<dbReference type="InterPro" id="IPR004226">
    <property type="entry name" value="TBCA"/>
</dbReference>
<keyword evidence="3" id="KW-0963">Cytoplasm</keyword>
<proteinExistence type="inferred from homology"/>
<keyword evidence="3" id="KW-0206">Cytoskeleton</keyword>
<organism evidence="4 5">
    <name type="scientific">Thraustotheca clavata</name>
    <dbReference type="NCBI Taxonomy" id="74557"/>
    <lineage>
        <taxon>Eukaryota</taxon>
        <taxon>Sar</taxon>
        <taxon>Stramenopiles</taxon>
        <taxon>Oomycota</taxon>
        <taxon>Saprolegniomycetes</taxon>
        <taxon>Saprolegniales</taxon>
        <taxon>Achlyaceae</taxon>
        <taxon>Thraustotheca</taxon>
    </lineage>
</organism>
<gene>
    <name evidence="4" type="ORF">THRCLA_23408</name>
</gene>
<keyword evidence="3" id="KW-0493">Microtubule</keyword>
<name>A0A1V9Y671_9STRA</name>
<dbReference type="InterPro" id="IPR036126">
    <property type="entry name" value="TBCA_sf"/>
</dbReference>
<dbReference type="Proteomes" id="UP000243217">
    <property type="component" value="Unassembled WGS sequence"/>
</dbReference>
<comment type="caution">
    <text evidence="4">The sequence shown here is derived from an EMBL/GenBank/DDBJ whole genome shotgun (WGS) entry which is preliminary data.</text>
</comment>
<comment type="subcellular location">
    <subcellularLocation>
        <location evidence="3">Cytoplasm</location>
        <location evidence="3">Cytoskeleton</location>
    </subcellularLocation>
</comment>
<dbReference type="PANTHER" id="PTHR21500:SF0">
    <property type="entry name" value="TUBULIN-SPECIFIC CHAPERONE A"/>
    <property type="match status" value="1"/>
</dbReference>
<sequence length="102" mass="11754">MVSEKDLKIKVGVLKRSAKDVSFYEKEKAKQIQKIESMRGDAKYDDHDIRKQQEVLAETEAMLPESHQRLDAVRQEVEMLLEQVPEGAEWPCIAEAKELLTV</sequence>
<evidence type="ECO:0000256" key="2">
    <source>
        <dbReference type="ARBA" id="ARBA00023186"/>
    </source>
</evidence>
<dbReference type="AlphaFoldDB" id="A0A1V9Y671"/>
<dbReference type="STRING" id="74557.A0A1V9Y671"/>
<dbReference type="Pfam" id="PF02970">
    <property type="entry name" value="TBCA"/>
    <property type="match status" value="1"/>
</dbReference>
<protein>
    <recommendedName>
        <fullName evidence="3">Tubulin-specific chaperone A</fullName>
    </recommendedName>
</protein>
<dbReference type="OrthoDB" id="296187at2759"/>
<dbReference type="EMBL" id="JNBS01005058">
    <property type="protein sequence ID" value="OQR81221.1"/>
    <property type="molecule type" value="Genomic_DNA"/>
</dbReference>
<keyword evidence="5" id="KW-1185">Reference proteome</keyword>
<dbReference type="SUPFAM" id="SSF46988">
    <property type="entry name" value="Tubulin chaperone cofactor A"/>
    <property type="match status" value="1"/>
</dbReference>
<dbReference type="GO" id="GO:0005874">
    <property type="term" value="C:microtubule"/>
    <property type="evidence" value="ECO:0007669"/>
    <property type="project" value="UniProtKB-KW"/>
</dbReference>
<dbReference type="GO" id="GO:0007023">
    <property type="term" value="P:post-chaperonin tubulin folding pathway"/>
    <property type="evidence" value="ECO:0007669"/>
    <property type="project" value="UniProtKB-UniRule"/>
</dbReference>
<dbReference type="GO" id="GO:0048487">
    <property type="term" value="F:beta-tubulin binding"/>
    <property type="evidence" value="ECO:0007669"/>
    <property type="project" value="InterPro"/>
</dbReference>
<keyword evidence="2 3" id="KW-0143">Chaperone</keyword>
<comment type="subunit">
    <text evidence="3">Supercomplex made of cofactors A to E. Cofactors A and D function by capturing and stabilizing tubulin in a quasi-native conformation. Cofactor E binds to the cofactor D-tubulin complex; interaction with cofactor C then causes the release of tubulin polypeptides that are committed to the native state.</text>
</comment>
<accession>A0A1V9Y671</accession>
<evidence type="ECO:0000256" key="1">
    <source>
        <dbReference type="ARBA" id="ARBA00006806"/>
    </source>
</evidence>
<evidence type="ECO:0000256" key="3">
    <source>
        <dbReference type="RuleBase" id="RU364030"/>
    </source>
</evidence>
<dbReference type="Gene3D" id="1.20.58.90">
    <property type="match status" value="1"/>
</dbReference>
<comment type="similarity">
    <text evidence="1 3">Belongs to the TBCA family.</text>
</comment>
<dbReference type="GO" id="GO:0005829">
    <property type="term" value="C:cytosol"/>
    <property type="evidence" value="ECO:0007669"/>
    <property type="project" value="TreeGrafter"/>
</dbReference>
<reference evidence="4 5" key="1">
    <citation type="journal article" date="2014" name="Genome Biol. Evol.">
        <title>The secreted proteins of Achlya hypogyna and Thraustotheca clavata identify the ancestral oomycete secretome and reveal gene acquisitions by horizontal gene transfer.</title>
        <authorList>
            <person name="Misner I."/>
            <person name="Blouin N."/>
            <person name="Leonard G."/>
            <person name="Richards T.A."/>
            <person name="Lane C.E."/>
        </authorList>
    </citation>
    <scope>NUCLEOTIDE SEQUENCE [LARGE SCALE GENOMIC DNA]</scope>
    <source>
        <strain evidence="4 5">ATCC 34112</strain>
    </source>
</reference>
<evidence type="ECO:0000313" key="4">
    <source>
        <dbReference type="EMBL" id="OQR81221.1"/>
    </source>
</evidence>
<evidence type="ECO:0000313" key="5">
    <source>
        <dbReference type="Proteomes" id="UP000243217"/>
    </source>
</evidence>
<dbReference type="PANTHER" id="PTHR21500">
    <property type="entry name" value="TUBULIN-SPECIFIC CHAPERONE A"/>
    <property type="match status" value="1"/>
</dbReference>